<evidence type="ECO:0000256" key="1">
    <source>
        <dbReference type="SAM" id="MobiDB-lite"/>
    </source>
</evidence>
<keyword evidence="2" id="KW-0436">Ligase</keyword>
<dbReference type="GO" id="GO:0016874">
    <property type="term" value="F:ligase activity"/>
    <property type="evidence" value="ECO:0007669"/>
    <property type="project" value="UniProtKB-KW"/>
</dbReference>
<gene>
    <name evidence="2" type="ORF">SAMN04488094_113130</name>
</gene>
<dbReference type="AlphaFoldDB" id="A0A1I1P183"/>
<dbReference type="RefSeq" id="WP_177208412.1">
    <property type="nucleotide sequence ID" value="NZ_FOLG01000013.1"/>
</dbReference>
<proteinExistence type="predicted"/>
<accession>A0A1I1P183</accession>
<reference evidence="2 3" key="1">
    <citation type="submission" date="2016-10" db="EMBL/GenBank/DDBJ databases">
        <authorList>
            <person name="de Groot N.N."/>
        </authorList>
    </citation>
    <scope>NUCLEOTIDE SEQUENCE [LARGE SCALE GENOMIC DNA]</scope>
    <source>
        <strain evidence="2 3">DSM 19548</strain>
    </source>
</reference>
<feature type="compositionally biased region" description="Low complexity" evidence="1">
    <location>
        <begin position="1"/>
        <end position="15"/>
    </location>
</feature>
<dbReference type="InterPro" id="IPR022025">
    <property type="entry name" value="Amidoligase_2"/>
</dbReference>
<dbReference type="Proteomes" id="UP000198728">
    <property type="component" value="Unassembled WGS sequence"/>
</dbReference>
<evidence type="ECO:0000313" key="2">
    <source>
        <dbReference type="EMBL" id="SFD03485.1"/>
    </source>
</evidence>
<evidence type="ECO:0000313" key="3">
    <source>
        <dbReference type="Proteomes" id="UP000198728"/>
    </source>
</evidence>
<feature type="region of interest" description="Disordered" evidence="1">
    <location>
        <begin position="1"/>
        <end position="35"/>
    </location>
</feature>
<protein>
    <submittedName>
        <fullName evidence="2">Putative amidoligase enzyme</fullName>
    </submittedName>
</protein>
<organism evidence="2 3">
    <name type="scientific">Tropicimonas isoalkanivorans</name>
    <dbReference type="NCBI Taxonomy" id="441112"/>
    <lineage>
        <taxon>Bacteria</taxon>
        <taxon>Pseudomonadati</taxon>
        <taxon>Pseudomonadota</taxon>
        <taxon>Alphaproteobacteria</taxon>
        <taxon>Rhodobacterales</taxon>
        <taxon>Roseobacteraceae</taxon>
        <taxon>Tropicimonas</taxon>
    </lineage>
</organism>
<dbReference type="STRING" id="441112.SAMN04488094_113130"/>
<dbReference type="Pfam" id="PF12224">
    <property type="entry name" value="Amidoligase_2"/>
    <property type="match status" value="1"/>
</dbReference>
<sequence length="347" mass="37312">MSSSFPQSTPQSPESRSPFDPLPDRGTPGSAQERKVGVEIEFGSISPDDALNCIVDTFGGTVERKAAGDWAVTGGRYGDIALYLDTKLRPATDTPLARAGVELGRVLVPLEVVTEPLPQAALPKVETVISRLAEAGAAGSDASLLRGYGLHLNVELSDARAGSDMPRVALAFCLLESWLRHRDPPDPSRRILPFTDPLPDALTAELARAWPDLDLSRLLNALAKHVSSRNYALDLLPAWSAVAPESFARDVGNAGSVSARPAYHYRMPNCRIGNSNWSLSYEWNRWALVEAVATDDRRLSELVLARLQSWSGGASSPDDWHATVTSILGPLADRSPEVGADADGEGR</sequence>
<name>A0A1I1P183_9RHOB</name>
<keyword evidence="3" id="KW-1185">Reference proteome</keyword>
<dbReference type="EMBL" id="FOLG01000013">
    <property type="protein sequence ID" value="SFD03485.1"/>
    <property type="molecule type" value="Genomic_DNA"/>
</dbReference>